<comment type="caution">
    <text evidence="5">The sequence shown here is derived from an EMBL/GenBank/DDBJ whole genome shotgun (WGS) entry which is preliminary data.</text>
</comment>
<accession>A0A090YBI3</accession>
<organism evidence="5 7">
    <name type="scientific">Paenibacillus macerans</name>
    <name type="common">Bacillus macerans</name>
    <dbReference type="NCBI Taxonomy" id="44252"/>
    <lineage>
        <taxon>Bacteria</taxon>
        <taxon>Bacillati</taxon>
        <taxon>Bacillota</taxon>
        <taxon>Bacilli</taxon>
        <taxon>Bacillales</taxon>
        <taxon>Paenibacillaceae</taxon>
        <taxon>Paenibacillus</taxon>
    </lineage>
</organism>
<evidence type="ECO:0000313" key="5">
    <source>
        <dbReference type="EMBL" id="KFM95854.1"/>
    </source>
</evidence>
<dbReference type="Proteomes" id="UP000029278">
    <property type="component" value="Unassembled WGS sequence"/>
</dbReference>
<dbReference type="SUPFAM" id="SSF52518">
    <property type="entry name" value="Thiamin diphosphate-binding fold (THDP-binding)"/>
    <property type="match status" value="1"/>
</dbReference>
<evidence type="ECO:0000256" key="3">
    <source>
        <dbReference type="ARBA" id="ARBA00023052"/>
    </source>
</evidence>
<dbReference type="Gene3D" id="3.40.50.970">
    <property type="match status" value="1"/>
</dbReference>
<dbReference type="AlphaFoldDB" id="A0A090YBI3"/>
<dbReference type="EMBL" id="JMQA01000041">
    <property type="protein sequence ID" value="KFM95854.1"/>
    <property type="molecule type" value="Genomic_DNA"/>
</dbReference>
<feature type="domain" description="Transketolase N-terminal" evidence="4">
    <location>
        <begin position="11"/>
        <end position="253"/>
    </location>
</feature>
<dbReference type="Proteomes" id="UP000442469">
    <property type="component" value="Unassembled WGS sequence"/>
</dbReference>
<evidence type="ECO:0000256" key="1">
    <source>
        <dbReference type="ARBA" id="ARBA00001964"/>
    </source>
</evidence>
<dbReference type="PANTHER" id="PTHR47514">
    <property type="entry name" value="TRANSKETOLASE N-TERMINAL SECTION-RELATED"/>
    <property type="match status" value="1"/>
</dbReference>
<evidence type="ECO:0000313" key="7">
    <source>
        <dbReference type="Proteomes" id="UP000029278"/>
    </source>
</evidence>
<dbReference type="InterPro" id="IPR005474">
    <property type="entry name" value="Transketolase_N"/>
</dbReference>
<sequence>MNIQELKIKAAQIRMDLLTIIHRAKTGHTGGSLSNTDILTALYYEIMNIDPANPKWDERDRFIASKGHSVESLWCILADLGFFPKEELLTYSQFGTRLIGHPNNKVPGIEMNTGALGHGLPISVGMALAAKRDGRSYRVFCLMGDGEQAEGSNWEAAMAGAHYKLDNLVGIIDRNRLQISGPTEDVMGLEPLEEKWAAFGWHVVSIDGNDMDELVRTLRSIPEATGKPTLVMANTVKGKGVSFAENVPAWHHHVPNDEQLRLAHAELQAYIEELTQKGTVHE</sequence>
<dbReference type="STRING" id="44252.DJ90_2263"/>
<evidence type="ECO:0000313" key="6">
    <source>
        <dbReference type="EMBL" id="MUG23999.1"/>
    </source>
</evidence>
<dbReference type="CDD" id="cd02012">
    <property type="entry name" value="TPP_TK"/>
    <property type="match status" value="1"/>
</dbReference>
<keyword evidence="3" id="KW-0786">Thiamine pyrophosphate</keyword>
<dbReference type="InterPro" id="IPR029061">
    <property type="entry name" value="THDP-binding"/>
</dbReference>
<dbReference type="RefSeq" id="WP_036623890.1">
    <property type="nucleotide sequence ID" value="NZ_BGML01000008.1"/>
</dbReference>
<reference evidence="6 8" key="2">
    <citation type="submission" date="2019-11" db="EMBL/GenBank/DDBJ databases">
        <title>Draft genome sequences of five Paenibacillus species of dairy origin.</title>
        <authorList>
            <person name="Olajide A.M."/>
            <person name="Chen S."/>
            <person name="Lapointe G."/>
        </authorList>
    </citation>
    <scope>NUCLEOTIDE SEQUENCE [LARGE SCALE GENOMIC DNA]</scope>
    <source>
        <strain evidence="6 8">3CT49</strain>
    </source>
</reference>
<dbReference type="PANTHER" id="PTHR47514:SF1">
    <property type="entry name" value="TRANSKETOLASE N-TERMINAL SECTION-RELATED"/>
    <property type="match status" value="1"/>
</dbReference>
<dbReference type="PATRIC" id="fig|44252.3.peg.5145"/>
<comment type="similarity">
    <text evidence="2">Belongs to the transketolase family.</text>
</comment>
<name>A0A090YBI3_PAEMA</name>
<evidence type="ECO:0000259" key="4">
    <source>
        <dbReference type="Pfam" id="PF00456"/>
    </source>
</evidence>
<dbReference type="GeneID" id="77007907"/>
<comment type="cofactor">
    <cofactor evidence="1">
        <name>thiamine diphosphate</name>
        <dbReference type="ChEBI" id="CHEBI:58937"/>
    </cofactor>
</comment>
<keyword evidence="7" id="KW-1185">Reference proteome</keyword>
<evidence type="ECO:0000256" key="2">
    <source>
        <dbReference type="ARBA" id="ARBA00007131"/>
    </source>
</evidence>
<proteinExistence type="inferred from homology"/>
<dbReference type="OrthoDB" id="8732661at2"/>
<gene>
    <name evidence="5" type="ORF">DJ90_2263</name>
    <name evidence="6" type="ORF">GNQ08_16540</name>
</gene>
<dbReference type="Pfam" id="PF00456">
    <property type="entry name" value="Transketolase_N"/>
    <property type="match status" value="1"/>
</dbReference>
<protein>
    <submittedName>
        <fullName evidence="6">Transketolase</fullName>
    </submittedName>
</protein>
<reference evidence="5 7" key="1">
    <citation type="submission" date="2014-04" db="EMBL/GenBank/DDBJ databases">
        <authorList>
            <person name="Bishop-Lilly K.A."/>
            <person name="Broomall S.M."/>
            <person name="Chain P.S."/>
            <person name="Chertkov O."/>
            <person name="Coyne S.R."/>
            <person name="Daligault H.E."/>
            <person name="Davenport K.W."/>
            <person name="Erkkila T."/>
            <person name="Frey K.G."/>
            <person name="Gibbons H.S."/>
            <person name="Gu W."/>
            <person name="Jaissle J."/>
            <person name="Johnson S.L."/>
            <person name="Koroleva G.I."/>
            <person name="Ladner J.T."/>
            <person name="Lo C.-C."/>
            <person name="Minogue T.D."/>
            <person name="Munk C."/>
            <person name="Palacios G.F."/>
            <person name="Redden C.L."/>
            <person name="Rosenzweig C.N."/>
            <person name="Scholz M.B."/>
            <person name="Teshima H."/>
            <person name="Xu Y."/>
        </authorList>
    </citation>
    <scope>NUCLEOTIDE SEQUENCE [LARGE SCALE GENOMIC DNA]</scope>
    <source>
        <strain evidence="5 7">8244</strain>
    </source>
</reference>
<dbReference type="HOGENOM" id="CLU_009227_4_1_9"/>
<evidence type="ECO:0000313" key="8">
    <source>
        <dbReference type="Proteomes" id="UP000442469"/>
    </source>
</evidence>
<dbReference type="EMBL" id="WNZZ01000012">
    <property type="protein sequence ID" value="MUG23999.1"/>
    <property type="molecule type" value="Genomic_DNA"/>
</dbReference>